<feature type="active site" description="Proton acceptor" evidence="2">
    <location>
        <position position="261"/>
    </location>
</feature>
<dbReference type="Proteomes" id="UP000286997">
    <property type="component" value="Unassembled WGS sequence"/>
</dbReference>
<keyword evidence="2" id="KW-0442">Lipid degradation</keyword>
<evidence type="ECO:0000259" key="4">
    <source>
        <dbReference type="PROSITE" id="PS51635"/>
    </source>
</evidence>
<dbReference type="EMBL" id="SACP01000011">
    <property type="protein sequence ID" value="RVU17778.1"/>
    <property type="molecule type" value="Genomic_DNA"/>
</dbReference>
<dbReference type="PROSITE" id="PS51635">
    <property type="entry name" value="PNPLA"/>
    <property type="match status" value="1"/>
</dbReference>
<dbReference type="InterPro" id="IPR016035">
    <property type="entry name" value="Acyl_Trfase/lysoPLipase"/>
</dbReference>
<dbReference type="InterPro" id="IPR006311">
    <property type="entry name" value="TAT_signal"/>
</dbReference>
<dbReference type="RefSeq" id="WP_127729605.1">
    <property type="nucleotide sequence ID" value="NZ_SACP01000011.1"/>
</dbReference>
<dbReference type="SUPFAM" id="SSF52151">
    <property type="entry name" value="FabD/lysophospholipase-like"/>
    <property type="match status" value="1"/>
</dbReference>
<feature type="active site" description="Nucleophile" evidence="2">
    <location>
        <position position="121"/>
    </location>
</feature>
<feature type="short sequence motif" description="GXGXXG" evidence="2">
    <location>
        <begin position="90"/>
        <end position="95"/>
    </location>
</feature>
<protein>
    <submittedName>
        <fullName evidence="5">Patatin</fullName>
    </submittedName>
</protein>
<dbReference type="GO" id="GO:0016042">
    <property type="term" value="P:lipid catabolic process"/>
    <property type="evidence" value="ECO:0007669"/>
    <property type="project" value="UniProtKB-UniRule"/>
</dbReference>
<organism evidence="5 6">
    <name type="scientific">Methylobacterium oryzihabitans</name>
    <dbReference type="NCBI Taxonomy" id="2499852"/>
    <lineage>
        <taxon>Bacteria</taxon>
        <taxon>Pseudomonadati</taxon>
        <taxon>Pseudomonadota</taxon>
        <taxon>Alphaproteobacteria</taxon>
        <taxon>Hyphomicrobiales</taxon>
        <taxon>Methylobacteriaceae</taxon>
        <taxon>Methylobacterium</taxon>
    </lineage>
</organism>
<dbReference type="Pfam" id="PF01734">
    <property type="entry name" value="Patatin"/>
    <property type="match status" value="1"/>
</dbReference>
<feature type="domain" description="PNPLA" evidence="4">
    <location>
        <begin position="86"/>
        <end position="274"/>
    </location>
</feature>
<dbReference type="OrthoDB" id="323481at2"/>
<gene>
    <name evidence="5" type="ORF">EOE48_12915</name>
</gene>
<feature type="short sequence motif" description="GXSXG" evidence="2">
    <location>
        <begin position="119"/>
        <end position="123"/>
    </location>
</feature>
<keyword evidence="1 2" id="KW-0443">Lipid metabolism</keyword>
<evidence type="ECO:0000313" key="6">
    <source>
        <dbReference type="Proteomes" id="UP000286997"/>
    </source>
</evidence>
<evidence type="ECO:0000313" key="5">
    <source>
        <dbReference type="EMBL" id="RVU17778.1"/>
    </source>
</evidence>
<reference evidence="5 6" key="1">
    <citation type="submission" date="2019-01" db="EMBL/GenBank/DDBJ databases">
        <authorList>
            <person name="Chen W.-M."/>
        </authorList>
    </citation>
    <scope>NUCLEOTIDE SEQUENCE [LARGE SCALE GENOMIC DNA]</scope>
    <source>
        <strain evidence="5 6">TER-1</strain>
    </source>
</reference>
<sequence>MSGLTRRRGLGHAAVLMLCLGAAVPAAAGPGPDKGRGTARAEFTAADLAAARPEGLPAGLRLPGDDPQAFRAYLDAAPMASRAPWLVLSGGGENGAFSAGLLKGWSEAGTRPDFGVVTGVSTGALIAPFAFAGAAWDDALRQAYTETSAADVFEFGGSTDSLADTWPLRRQIERTVTPALLKAVAAEQGRGRRLLVVTTELDSGRPVLWDMGAVAAQGGPSALKLFREVMLASAAIPGVFPPVMIDADTARGRRIQEMHADGGTTAPFFLAPGATVTAASGDRLPAPAVYVVVNNALRPDFQVAQRTMLSVLGRSLSAAIRAQTLGAIALARVYADRTGLDLKVATIDQRFSQTSSAPFEQGYMRALFAHGEALGRDGTAFDWSPDGLVTSTVQADRRAEMR</sequence>
<dbReference type="Gene3D" id="3.40.1090.10">
    <property type="entry name" value="Cytosolic phospholipase A2 catalytic domain"/>
    <property type="match status" value="1"/>
</dbReference>
<feature type="signal peptide" evidence="3">
    <location>
        <begin position="1"/>
        <end position="28"/>
    </location>
</feature>
<evidence type="ECO:0000256" key="1">
    <source>
        <dbReference type="ARBA" id="ARBA00023098"/>
    </source>
</evidence>
<feature type="chain" id="PRO_5019031257" evidence="3">
    <location>
        <begin position="29"/>
        <end position="402"/>
    </location>
</feature>
<dbReference type="PROSITE" id="PS51318">
    <property type="entry name" value="TAT"/>
    <property type="match status" value="1"/>
</dbReference>
<dbReference type="InterPro" id="IPR002641">
    <property type="entry name" value="PNPLA_dom"/>
</dbReference>
<evidence type="ECO:0000256" key="2">
    <source>
        <dbReference type="PROSITE-ProRule" id="PRU01161"/>
    </source>
</evidence>
<dbReference type="AlphaFoldDB" id="A0A437P6L1"/>
<feature type="short sequence motif" description="DGA/G" evidence="2">
    <location>
        <begin position="261"/>
        <end position="263"/>
    </location>
</feature>
<keyword evidence="2" id="KW-0378">Hydrolase</keyword>
<keyword evidence="6" id="KW-1185">Reference proteome</keyword>
<name>A0A437P6L1_9HYPH</name>
<keyword evidence="3" id="KW-0732">Signal</keyword>
<dbReference type="GO" id="GO:0016787">
    <property type="term" value="F:hydrolase activity"/>
    <property type="evidence" value="ECO:0007669"/>
    <property type="project" value="UniProtKB-UniRule"/>
</dbReference>
<comment type="caution">
    <text evidence="5">The sequence shown here is derived from an EMBL/GenBank/DDBJ whole genome shotgun (WGS) entry which is preliminary data.</text>
</comment>
<accession>A0A437P6L1</accession>
<proteinExistence type="predicted"/>
<evidence type="ECO:0000256" key="3">
    <source>
        <dbReference type="SAM" id="SignalP"/>
    </source>
</evidence>